<dbReference type="InterPro" id="IPR010987">
    <property type="entry name" value="Glutathione-S-Trfase_C-like"/>
</dbReference>
<gene>
    <name evidence="6" type="ORF">VTAP4600_A1919</name>
</gene>
<dbReference type="AlphaFoldDB" id="A0A2N8ZDD1"/>
<dbReference type="GO" id="GO:0005737">
    <property type="term" value="C:cytoplasm"/>
    <property type="evidence" value="ECO:0007669"/>
    <property type="project" value="TreeGrafter"/>
</dbReference>
<evidence type="ECO:0000256" key="2">
    <source>
        <dbReference type="ARBA" id="ARBA00022679"/>
    </source>
</evidence>
<dbReference type="CDD" id="cd00570">
    <property type="entry name" value="GST_N_family"/>
    <property type="match status" value="1"/>
</dbReference>
<dbReference type="Gene3D" id="1.20.1050.10">
    <property type="match status" value="1"/>
</dbReference>
<evidence type="ECO:0000256" key="1">
    <source>
        <dbReference type="ARBA" id="ARBA00012452"/>
    </source>
</evidence>
<dbReference type="Proteomes" id="UP000235828">
    <property type="component" value="Chromosome A"/>
</dbReference>
<accession>A0A2N8ZDD1</accession>
<evidence type="ECO:0000256" key="3">
    <source>
        <dbReference type="ARBA" id="ARBA00047960"/>
    </source>
</evidence>
<evidence type="ECO:0000259" key="5">
    <source>
        <dbReference type="PROSITE" id="PS50405"/>
    </source>
</evidence>
<dbReference type="Pfam" id="PF00043">
    <property type="entry name" value="GST_C"/>
    <property type="match status" value="1"/>
</dbReference>
<dbReference type="PROSITE" id="PS50404">
    <property type="entry name" value="GST_NTER"/>
    <property type="match status" value="1"/>
</dbReference>
<dbReference type="SFLD" id="SFLDG00358">
    <property type="entry name" value="Main_(cytGST)"/>
    <property type="match status" value="1"/>
</dbReference>
<dbReference type="PROSITE" id="PS50405">
    <property type="entry name" value="GST_CTER"/>
    <property type="match status" value="1"/>
</dbReference>
<evidence type="ECO:0000313" key="6">
    <source>
        <dbReference type="EMBL" id="SON49898.1"/>
    </source>
</evidence>
<dbReference type="InterPro" id="IPR004045">
    <property type="entry name" value="Glutathione_S-Trfase_N"/>
</dbReference>
<dbReference type="SUPFAM" id="SSF47616">
    <property type="entry name" value="GST C-terminal domain-like"/>
    <property type="match status" value="1"/>
</dbReference>
<dbReference type="InterPro" id="IPR036249">
    <property type="entry name" value="Thioredoxin-like_sf"/>
</dbReference>
<dbReference type="InterPro" id="IPR036282">
    <property type="entry name" value="Glutathione-S-Trfase_C_sf"/>
</dbReference>
<dbReference type="SFLD" id="SFLDS00019">
    <property type="entry name" value="Glutathione_Transferase_(cytos"/>
    <property type="match status" value="1"/>
</dbReference>
<dbReference type="InterPro" id="IPR050983">
    <property type="entry name" value="GST_Omega/HSP26"/>
</dbReference>
<dbReference type="Pfam" id="PF13409">
    <property type="entry name" value="GST_N_2"/>
    <property type="match status" value="1"/>
</dbReference>
<dbReference type="RefSeq" id="WP_102522484.1">
    <property type="nucleotide sequence ID" value="NZ_LT960611.1"/>
</dbReference>
<keyword evidence="2 6" id="KW-0808">Transferase</keyword>
<name>A0A2N8ZDD1_9VIBR</name>
<evidence type="ECO:0000259" key="4">
    <source>
        <dbReference type="PROSITE" id="PS50404"/>
    </source>
</evidence>
<dbReference type="PANTHER" id="PTHR43968:SF6">
    <property type="entry name" value="GLUTATHIONE S-TRANSFERASE OMEGA"/>
    <property type="match status" value="1"/>
</dbReference>
<protein>
    <recommendedName>
        <fullName evidence="1">glutathione transferase</fullName>
        <ecNumber evidence="1">2.5.1.18</ecNumber>
    </recommendedName>
</protein>
<keyword evidence="7" id="KW-1185">Reference proteome</keyword>
<evidence type="ECO:0000313" key="7">
    <source>
        <dbReference type="Proteomes" id="UP000235828"/>
    </source>
</evidence>
<dbReference type="SFLD" id="SFLDG01152">
    <property type="entry name" value="Main.3:_Omega-_and_Tau-like"/>
    <property type="match status" value="1"/>
</dbReference>
<dbReference type="CDD" id="cd00299">
    <property type="entry name" value="GST_C_family"/>
    <property type="match status" value="1"/>
</dbReference>
<sequence length="236" mass="26378">MIKLISFKNCPFVQRVMGALILKNVPFEIEYIELSNKPQWFLDISPNGQVPVLITENDTVLFESDAIAEYLDDKYAPIEQLSPEQKALDRAWTYQATKHYMPQCGTMGSKDKETFETRLANLSKAFAKAENKLGDSLFFKGNDISNVDIAWLPLLHRAAVIKDQSGFDMLASFPKVQKWQAALIESGLTDKTVPQDFVATFSGFYLTNTYLASLIDGHETTCPPSNCSASSHSCCN</sequence>
<feature type="domain" description="GST N-terminal" evidence="4">
    <location>
        <begin position="1"/>
        <end position="79"/>
    </location>
</feature>
<dbReference type="EMBL" id="LT960611">
    <property type="protein sequence ID" value="SON49898.1"/>
    <property type="molecule type" value="Genomic_DNA"/>
</dbReference>
<dbReference type="PANTHER" id="PTHR43968">
    <property type="match status" value="1"/>
</dbReference>
<organism evidence="6 7">
    <name type="scientific">Vibrio tapetis subsp. tapetis</name>
    <dbReference type="NCBI Taxonomy" id="1671868"/>
    <lineage>
        <taxon>Bacteria</taxon>
        <taxon>Pseudomonadati</taxon>
        <taxon>Pseudomonadota</taxon>
        <taxon>Gammaproteobacteria</taxon>
        <taxon>Vibrionales</taxon>
        <taxon>Vibrionaceae</taxon>
        <taxon>Vibrio</taxon>
    </lineage>
</organism>
<proteinExistence type="predicted"/>
<dbReference type="InterPro" id="IPR045073">
    <property type="entry name" value="Omega/Tau-like"/>
</dbReference>
<feature type="domain" description="GST C-terminal" evidence="5">
    <location>
        <begin position="82"/>
        <end position="201"/>
    </location>
</feature>
<dbReference type="SUPFAM" id="SSF52833">
    <property type="entry name" value="Thioredoxin-like"/>
    <property type="match status" value="1"/>
</dbReference>
<dbReference type="GO" id="GO:0004364">
    <property type="term" value="F:glutathione transferase activity"/>
    <property type="evidence" value="ECO:0007669"/>
    <property type="project" value="UniProtKB-EC"/>
</dbReference>
<dbReference type="InterPro" id="IPR040079">
    <property type="entry name" value="Glutathione_S-Trfase"/>
</dbReference>
<dbReference type="EC" id="2.5.1.18" evidence="1"/>
<dbReference type="InterPro" id="IPR004046">
    <property type="entry name" value="GST_C"/>
</dbReference>
<comment type="catalytic activity">
    <reaction evidence="3">
        <text>RX + glutathione = an S-substituted glutathione + a halide anion + H(+)</text>
        <dbReference type="Rhea" id="RHEA:16437"/>
        <dbReference type="ChEBI" id="CHEBI:15378"/>
        <dbReference type="ChEBI" id="CHEBI:16042"/>
        <dbReference type="ChEBI" id="CHEBI:17792"/>
        <dbReference type="ChEBI" id="CHEBI:57925"/>
        <dbReference type="ChEBI" id="CHEBI:90779"/>
        <dbReference type="EC" id="2.5.1.18"/>
    </reaction>
</comment>
<reference evidence="6 7" key="1">
    <citation type="submission" date="2017-10" db="EMBL/GenBank/DDBJ databases">
        <authorList>
            <person name="Banno H."/>
            <person name="Chua N.-H."/>
        </authorList>
    </citation>
    <scope>NUCLEOTIDE SEQUENCE [LARGE SCALE GENOMIC DNA]</scope>
    <source>
        <strain evidence="6">Vibrio tapetis CECT4600</strain>
    </source>
</reference>
<dbReference type="Gene3D" id="3.40.30.10">
    <property type="entry name" value="Glutaredoxin"/>
    <property type="match status" value="1"/>
</dbReference>
<dbReference type="KEGG" id="vta:A1919"/>
<dbReference type="OrthoDB" id="9782992at2"/>